<evidence type="ECO:0000313" key="1">
    <source>
        <dbReference type="EMBL" id="OGC16323.1"/>
    </source>
</evidence>
<dbReference type="AlphaFoldDB" id="A0A1F4S9B0"/>
<protein>
    <submittedName>
        <fullName evidence="1">Uncharacterized protein</fullName>
    </submittedName>
</protein>
<evidence type="ECO:0000313" key="2">
    <source>
        <dbReference type="Proteomes" id="UP000177905"/>
    </source>
</evidence>
<reference evidence="1 2" key="1">
    <citation type="journal article" date="2016" name="Nat. Commun.">
        <title>Thousands of microbial genomes shed light on interconnected biogeochemical processes in an aquifer system.</title>
        <authorList>
            <person name="Anantharaman K."/>
            <person name="Brown C.T."/>
            <person name="Hug L.A."/>
            <person name="Sharon I."/>
            <person name="Castelle C.J."/>
            <person name="Probst A.J."/>
            <person name="Thomas B.C."/>
            <person name="Singh A."/>
            <person name="Wilkins M.J."/>
            <person name="Karaoz U."/>
            <person name="Brodie E.L."/>
            <person name="Williams K.H."/>
            <person name="Hubbard S.S."/>
            <person name="Banfield J.F."/>
        </authorList>
    </citation>
    <scope>NUCLEOTIDE SEQUENCE [LARGE SCALE GENOMIC DNA]</scope>
</reference>
<sequence length="90" mass="10141">MITGESISNKIYGQNNQIPQKFGHTNQIGSNEVSLEFATIFYKEMLKESFKGDFGGFGEGHYSSMAKDFFINTLARELAEKNSEFISDTK</sequence>
<dbReference type="Proteomes" id="UP000177905">
    <property type="component" value="Unassembled WGS sequence"/>
</dbReference>
<organism evidence="1 2">
    <name type="scientific">candidate division WOR-1 bacterium RIFOXYB2_FULL_36_35</name>
    <dbReference type="NCBI Taxonomy" id="1802578"/>
    <lineage>
        <taxon>Bacteria</taxon>
        <taxon>Bacillati</taxon>
        <taxon>Saganbacteria</taxon>
    </lineage>
</organism>
<proteinExistence type="predicted"/>
<dbReference type="EMBL" id="MEUA01000010">
    <property type="protein sequence ID" value="OGC16323.1"/>
    <property type="molecule type" value="Genomic_DNA"/>
</dbReference>
<gene>
    <name evidence="1" type="ORF">A2290_04415</name>
</gene>
<comment type="caution">
    <text evidence="1">The sequence shown here is derived from an EMBL/GenBank/DDBJ whole genome shotgun (WGS) entry which is preliminary data.</text>
</comment>
<accession>A0A1F4S9B0</accession>
<name>A0A1F4S9B0_UNCSA</name>